<dbReference type="EMBL" id="ATAY01000031">
    <property type="protein sequence ID" value="EPR11995.1"/>
    <property type="molecule type" value="Genomic_DNA"/>
</dbReference>
<protein>
    <submittedName>
        <fullName evidence="6">Polysaccharide deacetylase</fullName>
    </submittedName>
</protein>
<dbReference type="Gene3D" id="3.20.20.370">
    <property type="entry name" value="Glycoside hydrolase/deacetylase"/>
    <property type="match status" value="1"/>
</dbReference>
<dbReference type="PANTHER" id="PTHR10587">
    <property type="entry name" value="GLYCOSYL TRANSFERASE-RELATED"/>
    <property type="match status" value="1"/>
</dbReference>
<evidence type="ECO:0000256" key="4">
    <source>
        <dbReference type="SAM" id="Phobius"/>
    </source>
</evidence>
<evidence type="ECO:0000259" key="5">
    <source>
        <dbReference type="PROSITE" id="PS51677"/>
    </source>
</evidence>
<keyword evidence="4" id="KW-1133">Transmembrane helix</keyword>
<proteinExistence type="predicted"/>
<evidence type="ECO:0000256" key="2">
    <source>
        <dbReference type="ARBA" id="ARBA00022801"/>
    </source>
</evidence>
<dbReference type="GO" id="GO:0005975">
    <property type="term" value="P:carbohydrate metabolic process"/>
    <property type="evidence" value="ECO:0007669"/>
    <property type="project" value="InterPro"/>
</dbReference>
<feature type="transmembrane region" description="Helical" evidence="4">
    <location>
        <begin position="9"/>
        <end position="28"/>
    </location>
</feature>
<dbReference type="GO" id="GO:0016020">
    <property type="term" value="C:membrane"/>
    <property type="evidence" value="ECO:0007669"/>
    <property type="project" value="TreeGrafter"/>
</dbReference>
<feature type="domain" description="NodB homology" evidence="5">
    <location>
        <begin position="104"/>
        <end position="278"/>
    </location>
</feature>
<dbReference type="PANTHER" id="PTHR10587:SF133">
    <property type="entry name" value="CHITIN DEACETYLASE 1-RELATED"/>
    <property type="match status" value="1"/>
</dbReference>
<feature type="compositionally biased region" description="Basic and acidic residues" evidence="3">
    <location>
        <begin position="72"/>
        <end position="95"/>
    </location>
</feature>
<keyword evidence="2" id="KW-0378">Hydrolase</keyword>
<dbReference type="InterPro" id="IPR050248">
    <property type="entry name" value="Polysacc_deacetylase_ArnD"/>
</dbReference>
<dbReference type="STRING" id="1330534.L323_10250"/>
<evidence type="ECO:0000256" key="3">
    <source>
        <dbReference type="SAM" id="MobiDB-lite"/>
    </source>
</evidence>
<organism evidence="6 7">
    <name type="scientific">Ruminiclostridium papyrosolvens C7</name>
    <dbReference type="NCBI Taxonomy" id="1330534"/>
    <lineage>
        <taxon>Bacteria</taxon>
        <taxon>Bacillati</taxon>
        <taxon>Bacillota</taxon>
        <taxon>Clostridia</taxon>
        <taxon>Eubacteriales</taxon>
        <taxon>Oscillospiraceae</taxon>
        <taxon>Ruminiclostridium</taxon>
    </lineage>
</organism>
<comment type="caution">
    <text evidence="6">The sequence shown here is derived from an EMBL/GenBank/DDBJ whole genome shotgun (WGS) entry which is preliminary data.</text>
</comment>
<sequence>MGENKLKKFFGVTIAILVLIVLVATIFVKEAKILNNNNDSSIETKIENQKEADDNKKEPSQESKENPTVPSDTKKPDDKKPVEPEKVKPEKEKPKQPAPVKVKPMVALTFDDGPHPQYTVQILNSLKKYNGHATFFVVGNRAEKYPAVIKQISKNGNQIGNHSYSHKELTKLNEAGIKKELTKTSDILQNIIQKKPSIIRPTYGSVNNRVKSSAGAPLILWSIDTLDWKTKSKTTTVNKVVGKVKDGDIVLMHDLYKPTAQAAEAIIQNLTAKGYKLVTIDELFAARGVKLQSGQVYHNAYKKK</sequence>
<evidence type="ECO:0000313" key="7">
    <source>
        <dbReference type="Proteomes" id="UP000016860"/>
    </source>
</evidence>
<evidence type="ECO:0000313" key="6">
    <source>
        <dbReference type="EMBL" id="EPR11995.1"/>
    </source>
</evidence>
<dbReference type="InterPro" id="IPR002509">
    <property type="entry name" value="NODB_dom"/>
</dbReference>
<keyword evidence="4" id="KW-0812">Transmembrane</keyword>
<dbReference type="AlphaFoldDB" id="U4R1R9"/>
<dbReference type="OrthoDB" id="9806342at2"/>
<name>U4R1R9_9FIRM</name>
<gene>
    <name evidence="6" type="ORF">L323_10250</name>
</gene>
<dbReference type="SUPFAM" id="SSF88713">
    <property type="entry name" value="Glycoside hydrolase/deacetylase"/>
    <property type="match status" value="1"/>
</dbReference>
<keyword evidence="1" id="KW-0479">Metal-binding</keyword>
<accession>U4R1R9</accession>
<dbReference type="Pfam" id="PF01522">
    <property type="entry name" value="Polysacc_deac_1"/>
    <property type="match status" value="1"/>
</dbReference>
<dbReference type="InterPro" id="IPR011330">
    <property type="entry name" value="Glyco_hydro/deAcase_b/a-brl"/>
</dbReference>
<dbReference type="PATRIC" id="fig|1330534.3.peg.2053"/>
<reference evidence="6 7" key="1">
    <citation type="journal article" date="2013" name="Genome Announc.">
        <title>Draft Genome Sequence of the Cellulolytic Bacterium Clostridium papyrosolvens C7 (ATCC 700395).</title>
        <authorList>
            <person name="Zepeda V."/>
            <person name="Dassa B."/>
            <person name="Borovok I."/>
            <person name="Lamed R."/>
            <person name="Bayer E.A."/>
            <person name="Cate J.H."/>
        </authorList>
    </citation>
    <scope>NUCLEOTIDE SEQUENCE [LARGE SCALE GENOMIC DNA]</scope>
    <source>
        <strain evidence="6 7">C7</strain>
    </source>
</reference>
<feature type="region of interest" description="Disordered" evidence="3">
    <location>
        <begin position="44"/>
        <end position="100"/>
    </location>
</feature>
<dbReference type="GO" id="GO:0016810">
    <property type="term" value="F:hydrolase activity, acting on carbon-nitrogen (but not peptide) bonds"/>
    <property type="evidence" value="ECO:0007669"/>
    <property type="project" value="InterPro"/>
</dbReference>
<feature type="compositionally biased region" description="Basic and acidic residues" evidence="3">
    <location>
        <begin position="44"/>
        <end position="65"/>
    </location>
</feature>
<keyword evidence="4" id="KW-0472">Membrane</keyword>
<dbReference type="CDD" id="cd10954">
    <property type="entry name" value="CE4_CtAXE_like"/>
    <property type="match status" value="1"/>
</dbReference>
<dbReference type="GO" id="GO:0046872">
    <property type="term" value="F:metal ion binding"/>
    <property type="evidence" value="ECO:0007669"/>
    <property type="project" value="UniProtKB-KW"/>
</dbReference>
<evidence type="ECO:0000256" key="1">
    <source>
        <dbReference type="ARBA" id="ARBA00022723"/>
    </source>
</evidence>
<dbReference type="Proteomes" id="UP000016860">
    <property type="component" value="Unassembled WGS sequence"/>
</dbReference>
<dbReference type="PROSITE" id="PS51677">
    <property type="entry name" value="NODB"/>
    <property type="match status" value="1"/>
</dbReference>